<keyword evidence="6" id="KW-0969">Cilium</keyword>
<keyword evidence="3" id="KW-1005">Bacterial flagellum biogenesis</keyword>
<dbReference type="InterPro" id="IPR001635">
    <property type="entry name" value="Flag_hook_Flik"/>
</dbReference>
<dbReference type="Proteomes" id="UP001611251">
    <property type="component" value="Unassembled WGS sequence"/>
</dbReference>
<comment type="function">
    <text evidence="1">Controls the length of the flagellar hook.</text>
</comment>
<evidence type="ECO:0000313" key="6">
    <source>
        <dbReference type="EMBL" id="MFH8134851.1"/>
    </source>
</evidence>
<dbReference type="CDD" id="cd17470">
    <property type="entry name" value="T3SS_Flik_C"/>
    <property type="match status" value="1"/>
</dbReference>
<dbReference type="PANTHER" id="PTHR37533">
    <property type="entry name" value="FLAGELLAR HOOK-LENGTH CONTROL PROTEIN"/>
    <property type="match status" value="1"/>
</dbReference>
<dbReference type="PRINTS" id="PR01007">
    <property type="entry name" value="FLGHOOKFLIK"/>
</dbReference>
<feature type="region of interest" description="Disordered" evidence="4">
    <location>
        <begin position="384"/>
        <end position="412"/>
    </location>
</feature>
<comment type="similarity">
    <text evidence="2">Belongs to the FliK family.</text>
</comment>
<feature type="domain" description="Flagellar hook-length control protein-like C-terminal" evidence="5">
    <location>
        <begin position="304"/>
        <end position="385"/>
    </location>
</feature>
<sequence length="437" mass="44784">MITLPNIATSTSATTRVSGKADTLASAADADVAANAAPGDLLQSVTELPQDFLTSLGNRLLTLAKQQGSAAQTAGKTTESDAKNSPKQDLNALLAALDKPDALSALLQPENIKAAAKSADDKDKSDTTTLSSTDQQNLQALFAMLPATVAPTVTPTRAADAATESLTDKTDAKRQPLSALDLLAKQSTAKQSDAAVSGKDAQAGSAALASDSTQSGAAAAQNNTAALTLDSSFQQVIGSLGKQDDKSAAVSAQPDSSTLMTSAPLSSASFVNAPATASASASTPSTPMLNAQLGSSEWQQALSQQIVMFTRNGQQNAELRLHPEDLGAIQISLKLDNDQAQLNMVSSHSHVRAALEAALPQLRSALAESGINLGQSNVSSDAFAQGQGYQGQQQARRDGQQDSFSLSQENDNDITPIAVPSALQARVNGTGGVDIFA</sequence>
<evidence type="ECO:0000259" key="5">
    <source>
        <dbReference type="Pfam" id="PF02120"/>
    </source>
</evidence>
<evidence type="ECO:0000256" key="4">
    <source>
        <dbReference type="SAM" id="MobiDB-lite"/>
    </source>
</evidence>
<evidence type="ECO:0000256" key="1">
    <source>
        <dbReference type="ARBA" id="ARBA00003944"/>
    </source>
</evidence>
<keyword evidence="7" id="KW-1185">Reference proteome</keyword>
<dbReference type="EMBL" id="JBGFSN010000004">
    <property type="protein sequence ID" value="MFH8134851.1"/>
    <property type="molecule type" value="Genomic_DNA"/>
</dbReference>
<name>A0ABW7PX43_9GAMM</name>
<organism evidence="6 7">
    <name type="scientific">Pantoea osteomyelitidis</name>
    <dbReference type="NCBI Taxonomy" id="3230026"/>
    <lineage>
        <taxon>Bacteria</taxon>
        <taxon>Pseudomonadati</taxon>
        <taxon>Pseudomonadota</taxon>
        <taxon>Gammaproteobacteria</taxon>
        <taxon>Enterobacterales</taxon>
        <taxon>Erwiniaceae</taxon>
        <taxon>Pantoea</taxon>
    </lineage>
</organism>
<dbReference type="PANTHER" id="PTHR37533:SF2">
    <property type="entry name" value="FLAGELLAR HOOK-LENGTH CONTROL PROTEIN"/>
    <property type="match status" value="1"/>
</dbReference>
<comment type="caution">
    <text evidence="6">The sequence shown here is derived from an EMBL/GenBank/DDBJ whole genome shotgun (WGS) entry which is preliminary data.</text>
</comment>
<feature type="compositionally biased region" description="Low complexity" evidence="4">
    <location>
        <begin position="384"/>
        <end position="394"/>
    </location>
</feature>
<evidence type="ECO:0000256" key="2">
    <source>
        <dbReference type="ARBA" id="ARBA00009149"/>
    </source>
</evidence>
<evidence type="ECO:0000313" key="7">
    <source>
        <dbReference type="Proteomes" id="UP001611251"/>
    </source>
</evidence>
<dbReference type="InterPro" id="IPR052563">
    <property type="entry name" value="FliK"/>
</dbReference>
<protein>
    <submittedName>
        <fullName evidence="6">Flagellar hook-length control protein FliK</fullName>
    </submittedName>
</protein>
<reference evidence="6 7" key="1">
    <citation type="submission" date="2024-08" db="EMBL/GenBank/DDBJ databases">
        <title>Pantoea ronii - a newly identified human opportunistic pathogen.</title>
        <authorList>
            <person name="Keidar-Friedman D."/>
            <person name="Sorek N."/>
            <person name="Leshin-Carmel D."/>
            <person name="Tsur A."/>
            <person name="Amsalem M."/>
            <person name="Tolkach D."/>
            <person name="Brosh-Nissimov T."/>
        </authorList>
    </citation>
    <scope>NUCLEOTIDE SEQUENCE [LARGE SCALE GENOMIC DNA]</scope>
    <source>
        <strain evidence="6 7">AA23256</strain>
    </source>
</reference>
<dbReference type="RefSeq" id="WP_397215000.1">
    <property type="nucleotide sequence ID" value="NZ_JBGFSN010000004.1"/>
</dbReference>
<dbReference type="InterPro" id="IPR038610">
    <property type="entry name" value="FliK-like_C_sf"/>
</dbReference>
<evidence type="ECO:0000256" key="3">
    <source>
        <dbReference type="ARBA" id="ARBA00022795"/>
    </source>
</evidence>
<dbReference type="Gene3D" id="3.30.750.140">
    <property type="match status" value="1"/>
</dbReference>
<gene>
    <name evidence="6" type="ORF">ABU178_11805</name>
</gene>
<dbReference type="Pfam" id="PF02120">
    <property type="entry name" value="Flg_hook"/>
    <property type="match status" value="1"/>
</dbReference>
<dbReference type="InterPro" id="IPR021136">
    <property type="entry name" value="Flagellar_hook_control-like_C"/>
</dbReference>
<keyword evidence="6" id="KW-0282">Flagellum</keyword>
<proteinExistence type="inferred from homology"/>
<accession>A0ABW7PX43</accession>
<keyword evidence="6" id="KW-0966">Cell projection</keyword>